<proteinExistence type="predicted"/>
<dbReference type="InParanoid" id="B4DAR7"/>
<feature type="compositionally biased region" description="Pro residues" evidence="1">
    <location>
        <begin position="88"/>
        <end position="99"/>
    </location>
</feature>
<dbReference type="EMBL" id="ABVL01000032">
    <property type="protein sequence ID" value="EDY16477.1"/>
    <property type="molecule type" value="Genomic_DNA"/>
</dbReference>
<name>B4DAR7_9BACT</name>
<gene>
    <name evidence="2" type="ORF">CfE428DRAFT_6008</name>
</gene>
<feature type="region of interest" description="Disordered" evidence="1">
    <location>
        <begin position="85"/>
        <end position="115"/>
    </location>
</feature>
<dbReference type="Proteomes" id="UP000005824">
    <property type="component" value="Unassembled WGS sequence"/>
</dbReference>
<evidence type="ECO:0000313" key="3">
    <source>
        <dbReference type="Proteomes" id="UP000005824"/>
    </source>
</evidence>
<accession>B4DAR7</accession>
<reference evidence="2 3" key="1">
    <citation type="journal article" date="2011" name="J. Bacteriol.">
        <title>Genome sequence of Chthoniobacter flavus Ellin428, an aerobic heterotrophic soil bacterium.</title>
        <authorList>
            <person name="Kant R."/>
            <person name="van Passel M.W."/>
            <person name="Palva A."/>
            <person name="Lucas S."/>
            <person name="Lapidus A."/>
            <person name="Glavina Del Rio T."/>
            <person name="Dalin E."/>
            <person name="Tice H."/>
            <person name="Bruce D."/>
            <person name="Goodwin L."/>
            <person name="Pitluck S."/>
            <person name="Larimer F.W."/>
            <person name="Land M.L."/>
            <person name="Hauser L."/>
            <person name="Sangwan P."/>
            <person name="de Vos W.M."/>
            <person name="Janssen P.H."/>
            <person name="Smidt H."/>
        </authorList>
    </citation>
    <scope>NUCLEOTIDE SEQUENCE [LARGE SCALE GENOMIC DNA]</scope>
    <source>
        <strain evidence="2 3">Ellin428</strain>
    </source>
</reference>
<comment type="caution">
    <text evidence="2">The sequence shown here is derived from an EMBL/GenBank/DDBJ whole genome shotgun (WGS) entry which is preliminary data.</text>
</comment>
<feature type="compositionally biased region" description="Pro residues" evidence="1">
    <location>
        <begin position="106"/>
        <end position="115"/>
    </location>
</feature>
<dbReference type="AlphaFoldDB" id="B4DAR7"/>
<evidence type="ECO:0008006" key="4">
    <source>
        <dbReference type="Google" id="ProtNLM"/>
    </source>
</evidence>
<organism evidence="2 3">
    <name type="scientific">Chthoniobacter flavus Ellin428</name>
    <dbReference type="NCBI Taxonomy" id="497964"/>
    <lineage>
        <taxon>Bacteria</taxon>
        <taxon>Pseudomonadati</taxon>
        <taxon>Verrucomicrobiota</taxon>
        <taxon>Spartobacteria</taxon>
        <taxon>Chthoniobacterales</taxon>
        <taxon>Chthoniobacteraceae</taxon>
        <taxon>Chthoniobacter</taxon>
    </lineage>
</organism>
<protein>
    <recommendedName>
        <fullName evidence="4">Lipocalin-like domain-containing protein</fullName>
    </recommendedName>
</protein>
<sequence length="241" mass="26358">MELAKELVGEWKVRWPKNGWEATRTINKDGTFTSSDAGPGTWSVVDQTIVLKFRNYEERFELPLKPQGTKVVGWKKRELVGTKLDSLPPAPKADIPPVPKVAQPATPKPAPPPATPKPFVAEATATGIHRIDFKARIDSVAWIVIQDGKMFLDSRGSAPAERITVNGRKWTAAFNNGISEDFKFGSPLMPFNGKTVSAKLTKSRGSANILEQPAEANGLKLVIKLEDRASGAGDFDLVITW</sequence>
<evidence type="ECO:0000256" key="1">
    <source>
        <dbReference type="SAM" id="MobiDB-lite"/>
    </source>
</evidence>
<keyword evidence="3" id="KW-1185">Reference proteome</keyword>
<evidence type="ECO:0000313" key="2">
    <source>
        <dbReference type="EMBL" id="EDY16477.1"/>
    </source>
</evidence>